<dbReference type="SUPFAM" id="SSF54631">
    <property type="entry name" value="CBS-domain pair"/>
    <property type="match status" value="1"/>
</dbReference>
<dbReference type="PANTHER" id="PTHR43080:SF26">
    <property type="entry name" value="REGULATORY PROTEIN"/>
    <property type="match status" value="1"/>
</dbReference>
<sequence length="149" mass="17099">MNIAYFLLPKHSVAYVYDDCTFRQGLEKMRYHGYTAIPVISRSGKYVGTVSEGDFLWRLLSADSESLAAYSMKDMEKLQVRDILRGNNYPPVRITVTMEELLHSAMNQNFIPVVDDLGNFTGIVTRKDIIRYFAEQKEAAEPQPLRKIV</sequence>
<proteinExistence type="predicted"/>
<gene>
    <name evidence="4" type="ORF">H9787_08240</name>
</gene>
<dbReference type="SMART" id="SM00116">
    <property type="entry name" value="CBS"/>
    <property type="match status" value="2"/>
</dbReference>
<dbReference type="Gene3D" id="3.10.580.10">
    <property type="entry name" value="CBS-domain"/>
    <property type="match status" value="1"/>
</dbReference>
<dbReference type="PANTHER" id="PTHR43080">
    <property type="entry name" value="CBS DOMAIN-CONTAINING PROTEIN CBSX3, MITOCHONDRIAL"/>
    <property type="match status" value="1"/>
</dbReference>
<evidence type="ECO:0000313" key="4">
    <source>
        <dbReference type="EMBL" id="HJB13688.1"/>
    </source>
</evidence>
<dbReference type="InterPro" id="IPR000644">
    <property type="entry name" value="CBS_dom"/>
</dbReference>
<evidence type="ECO:0000256" key="2">
    <source>
        <dbReference type="PROSITE-ProRule" id="PRU00703"/>
    </source>
</evidence>
<accession>A0A9D2RS51</accession>
<dbReference type="PROSITE" id="PS51371">
    <property type="entry name" value="CBS"/>
    <property type="match status" value="2"/>
</dbReference>
<dbReference type="Proteomes" id="UP000823824">
    <property type="component" value="Unassembled WGS sequence"/>
</dbReference>
<dbReference type="AlphaFoldDB" id="A0A9D2RS51"/>
<keyword evidence="1 2" id="KW-0129">CBS domain</keyword>
<feature type="domain" description="CBS" evidence="3">
    <location>
        <begin position="7"/>
        <end position="65"/>
    </location>
</feature>
<dbReference type="Pfam" id="PF00571">
    <property type="entry name" value="CBS"/>
    <property type="match status" value="2"/>
</dbReference>
<reference evidence="4" key="2">
    <citation type="submission" date="2021-04" db="EMBL/GenBank/DDBJ databases">
        <authorList>
            <person name="Gilroy R."/>
        </authorList>
    </citation>
    <scope>NUCLEOTIDE SEQUENCE</scope>
    <source>
        <strain evidence="4">ChiBcec18-1249</strain>
    </source>
</reference>
<feature type="domain" description="CBS" evidence="3">
    <location>
        <begin position="75"/>
        <end position="141"/>
    </location>
</feature>
<organism evidence="4 5">
    <name type="scientific">Candidatus Oscillibacter excrementigallinarum</name>
    <dbReference type="NCBI Taxonomy" id="2838716"/>
    <lineage>
        <taxon>Bacteria</taxon>
        <taxon>Bacillati</taxon>
        <taxon>Bacillota</taxon>
        <taxon>Clostridia</taxon>
        <taxon>Eubacteriales</taxon>
        <taxon>Oscillospiraceae</taxon>
        <taxon>Oscillibacter</taxon>
    </lineage>
</organism>
<dbReference type="InterPro" id="IPR051257">
    <property type="entry name" value="Diverse_CBS-Domain"/>
</dbReference>
<comment type="caution">
    <text evidence="4">The sequence shown here is derived from an EMBL/GenBank/DDBJ whole genome shotgun (WGS) entry which is preliminary data.</text>
</comment>
<dbReference type="InterPro" id="IPR046342">
    <property type="entry name" value="CBS_dom_sf"/>
</dbReference>
<name>A0A9D2RS51_9FIRM</name>
<evidence type="ECO:0000313" key="5">
    <source>
        <dbReference type="Proteomes" id="UP000823824"/>
    </source>
</evidence>
<evidence type="ECO:0000259" key="3">
    <source>
        <dbReference type="PROSITE" id="PS51371"/>
    </source>
</evidence>
<protein>
    <submittedName>
        <fullName evidence="4">CBS domain-containing protein</fullName>
    </submittedName>
</protein>
<reference evidence="4" key="1">
    <citation type="journal article" date="2021" name="PeerJ">
        <title>Extensive microbial diversity within the chicken gut microbiome revealed by metagenomics and culture.</title>
        <authorList>
            <person name="Gilroy R."/>
            <person name="Ravi A."/>
            <person name="Getino M."/>
            <person name="Pursley I."/>
            <person name="Horton D.L."/>
            <person name="Alikhan N.F."/>
            <person name="Baker D."/>
            <person name="Gharbi K."/>
            <person name="Hall N."/>
            <person name="Watson M."/>
            <person name="Adriaenssens E.M."/>
            <person name="Foster-Nyarko E."/>
            <person name="Jarju S."/>
            <person name="Secka A."/>
            <person name="Antonio M."/>
            <person name="Oren A."/>
            <person name="Chaudhuri R.R."/>
            <person name="La Ragione R."/>
            <person name="Hildebrand F."/>
            <person name="Pallen M.J."/>
        </authorList>
    </citation>
    <scope>NUCLEOTIDE SEQUENCE</scope>
    <source>
        <strain evidence="4">ChiBcec18-1249</strain>
    </source>
</reference>
<evidence type="ECO:0000256" key="1">
    <source>
        <dbReference type="ARBA" id="ARBA00023122"/>
    </source>
</evidence>
<dbReference type="CDD" id="cd09834">
    <property type="entry name" value="CBS_pair_bac"/>
    <property type="match status" value="1"/>
</dbReference>
<dbReference type="EMBL" id="DWZJ01000070">
    <property type="protein sequence ID" value="HJB13688.1"/>
    <property type="molecule type" value="Genomic_DNA"/>
</dbReference>